<feature type="domain" description="Tyrosine-protein phosphatase" evidence="4">
    <location>
        <begin position="565"/>
        <end position="831"/>
    </location>
</feature>
<dbReference type="RefSeq" id="XP_020064707.1">
    <property type="nucleotide sequence ID" value="XM_020208550.1"/>
</dbReference>
<feature type="compositionally biased region" description="Polar residues" evidence="3">
    <location>
        <begin position="1"/>
        <end position="22"/>
    </location>
</feature>
<dbReference type="InterPro" id="IPR003595">
    <property type="entry name" value="Tyr_Pase_cat"/>
</dbReference>
<evidence type="ECO:0000259" key="5">
    <source>
        <dbReference type="PROSITE" id="PS50056"/>
    </source>
</evidence>
<dbReference type="PRINTS" id="PR00700">
    <property type="entry name" value="PRTYPHPHTASE"/>
</dbReference>
<dbReference type="InterPro" id="IPR050348">
    <property type="entry name" value="Protein-Tyr_Phosphatase"/>
</dbReference>
<sequence length="867" mass="96966">MSSSPSICASPNFTFPSTNSPRDTPVDYFTMKADVKNSFPHPGPPSSRIIPSQHAQKPPSLHPSGPKAKLTTAHKSINDSISSITSNTSDLTIYENSFGKSLRTNSIASTDTLVDDTENESDKLNLPRRSNKSQSASSNDIIPSTGLLSCRESEEIESNKASSATESSFPFHTATPSSSQNYSHAIQAPPVKKQFTLPIISLQNELSLDSIKHEQLKRLHSLPTMNYRQQIENLSSTSIKYISEAEADLSLRSNSDPLLVIDIRPFADYVKSHLKTALNVCLPSTLLKRPNFNLHRCINSLPAYEKLQFKDLFATLNGKVFIYDYYENSANLYHMCNKFVNSPLFVDTKHSIYLIDANLSHFNEQYSHLFEEGSTSNINTSSAHENNPSGFAPQLLAIPKNRAQSLADLSAIHKSNHDLKRHSTSIDFDTVDSSTPILSNFSLPKLTGGNVFKIRHNEELYSMNSNPFDFSGSSSSSTLNQNASNLFKLQNLPKDKSHLPEWLKSSVLEGLVQSNKINADFFALEKFEQKRLISALSLKNSEGVLSPIKDEVVPTISCGIEYGHKNRYKDIFLFEHSRVKLGDLNGPTSTTDIPSDDDYINASYLDPISNLEDYSKVTPQVLSHLKFIATQGPLEQTMGDFWKCIITARSPIVMSLTDEIENGVMKCSPFWKSGVYRSNQDVINLKLTGEVRVSDHLILRSFSMTMSNVAGGPTFSHNVLQMHLLSWPDMGTISTPLDIIQLVQLKYYILEKMQIQEDCNYPTVIHCSAGCGRTGTFGAIDTVINILKNNNSQELNSDPIHQIVNNFRRQRISMVQNLRQYYLIYEIVLNYLNVGNSIEDPTNTLSHWDDLTKLDIVNDFIATYPKL</sequence>
<evidence type="ECO:0000256" key="1">
    <source>
        <dbReference type="ARBA" id="ARBA00009649"/>
    </source>
</evidence>
<dbReference type="SMART" id="SM00194">
    <property type="entry name" value="PTPc"/>
    <property type="match status" value="1"/>
</dbReference>
<organism evidence="7 8">
    <name type="scientific">Suhomyces tanzawaensis NRRL Y-17324</name>
    <dbReference type="NCBI Taxonomy" id="984487"/>
    <lineage>
        <taxon>Eukaryota</taxon>
        <taxon>Fungi</taxon>
        <taxon>Dikarya</taxon>
        <taxon>Ascomycota</taxon>
        <taxon>Saccharomycotina</taxon>
        <taxon>Pichiomycetes</taxon>
        <taxon>Debaryomycetaceae</taxon>
        <taxon>Suhomyces</taxon>
    </lineage>
</organism>
<dbReference type="STRING" id="984487.A0A1E4SJ95"/>
<feature type="domain" description="Tyrosine specific protein phosphatases" evidence="5">
    <location>
        <begin position="737"/>
        <end position="822"/>
    </location>
</feature>
<keyword evidence="8" id="KW-1185">Reference proteome</keyword>
<accession>A0A1E4SJ95</accession>
<dbReference type="Gene3D" id="3.90.190.10">
    <property type="entry name" value="Protein tyrosine phosphatase superfamily"/>
    <property type="match status" value="1"/>
</dbReference>
<feature type="region of interest" description="Disordered" evidence="3">
    <location>
        <begin position="1"/>
        <end position="69"/>
    </location>
</feature>
<dbReference type="PROSITE" id="PS50055">
    <property type="entry name" value="TYR_PHOSPHATASE_PTP"/>
    <property type="match status" value="1"/>
</dbReference>
<dbReference type="PROSITE" id="PS00383">
    <property type="entry name" value="TYR_PHOSPHATASE_1"/>
    <property type="match status" value="1"/>
</dbReference>
<evidence type="ECO:0000259" key="6">
    <source>
        <dbReference type="PROSITE" id="PS50206"/>
    </source>
</evidence>
<dbReference type="AlphaFoldDB" id="A0A1E4SJ95"/>
<dbReference type="PANTHER" id="PTHR19134">
    <property type="entry name" value="RECEPTOR-TYPE TYROSINE-PROTEIN PHOSPHATASE"/>
    <property type="match status" value="1"/>
</dbReference>
<dbReference type="InterPro" id="IPR001763">
    <property type="entry name" value="Rhodanese-like_dom"/>
</dbReference>
<dbReference type="InterPro" id="IPR016130">
    <property type="entry name" value="Tyr_Pase_AS"/>
</dbReference>
<dbReference type="SUPFAM" id="SSF52799">
    <property type="entry name" value="(Phosphotyrosine protein) phosphatases II"/>
    <property type="match status" value="1"/>
</dbReference>
<dbReference type="PROSITE" id="PS50206">
    <property type="entry name" value="RHODANESE_3"/>
    <property type="match status" value="1"/>
</dbReference>
<dbReference type="SMART" id="SM00404">
    <property type="entry name" value="PTPc_motif"/>
    <property type="match status" value="1"/>
</dbReference>
<evidence type="ECO:0000256" key="2">
    <source>
        <dbReference type="ARBA" id="ARBA00013064"/>
    </source>
</evidence>
<reference evidence="8" key="1">
    <citation type="submission" date="2016-05" db="EMBL/GenBank/DDBJ databases">
        <title>Comparative genomics of biotechnologically important yeasts.</title>
        <authorList>
            <consortium name="DOE Joint Genome Institute"/>
            <person name="Riley R."/>
            <person name="Haridas S."/>
            <person name="Wolfe K.H."/>
            <person name="Lopes M.R."/>
            <person name="Hittinger C.T."/>
            <person name="Goker M."/>
            <person name="Salamov A."/>
            <person name="Wisecaver J."/>
            <person name="Long T.M."/>
            <person name="Aerts A.L."/>
            <person name="Barry K."/>
            <person name="Choi C."/>
            <person name="Clum A."/>
            <person name="Coughlan A.Y."/>
            <person name="Deshpande S."/>
            <person name="Douglass A.P."/>
            <person name="Hanson S.J."/>
            <person name="Klenk H.-P."/>
            <person name="Labutti K."/>
            <person name="Lapidus A."/>
            <person name="Lindquist E."/>
            <person name="Lipzen A."/>
            <person name="Meier-Kolthoff J.P."/>
            <person name="Ohm R.A."/>
            <person name="Otillar R.P."/>
            <person name="Pangilinan J."/>
            <person name="Peng Y."/>
            <person name="Rokas A."/>
            <person name="Rosa C.A."/>
            <person name="Scheuner C."/>
            <person name="Sibirny A.A."/>
            <person name="Slot J.C."/>
            <person name="Stielow J.B."/>
            <person name="Sun H."/>
            <person name="Kurtzman C.P."/>
            <person name="Blackwell M."/>
            <person name="Grigoriev I.V."/>
            <person name="Jeffries T.W."/>
        </authorList>
    </citation>
    <scope>NUCLEOTIDE SEQUENCE [LARGE SCALE GENOMIC DNA]</scope>
    <source>
        <strain evidence="8">NRRL Y-17324</strain>
    </source>
</reference>
<comment type="similarity">
    <text evidence="1">Belongs to the protein-tyrosine phosphatase family. Non-receptor class subfamily.</text>
</comment>
<evidence type="ECO:0000313" key="8">
    <source>
        <dbReference type="Proteomes" id="UP000094285"/>
    </source>
</evidence>
<feature type="domain" description="Rhodanese" evidence="6">
    <location>
        <begin position="254"/>
        <end position="330"/>
    </location>
</feature>
<dbReference type="GO" id="GO:0004725">
    <property type="term" value="F:protein tyrosine phosphatase activity"/>
    <property type="evidence" value="ECO:0007669"/>
    <property type="project" value="UniProtKB-EC"/>
</dbReference>
<dbReference type="OrthoDB" id="6058203at2759"/>
<evidence type="ECO:0000256" key="3">
    <source>
        <dbReference type="SAM" id="MobiDB-lite"/>
    </source>
</evidence>
<evidence type="ECO:0000259" key="4">
    <source>
        <dbReference type="PROSITE" id="PS50055"/>
    </source>
</evidence>
<dbReference type="Proteomes" id="UP000094285">
    <property type="component" value="Unassembled WGS sequence"/>
</dbReference>
<dbReference type="Gene3D" id="3.40.250.10">
    <property type="entry name" value="Rhodanese-like domain"/>
    <property type="match status" value="1"/>
</dbReference>
<dbReference type="InterPro" id="IPR036873">
    <property type="entry name" value="Rhodanese-like_dom_sf"/>
</dbReference>
<name>A0A1E4SJ95_9ASCO</name>
<dbReference type="EC" id="3.1.3.48" evidence="2"/>
<dbReference type="InterPro" id="IPR029021">
    <property type="entry name" value="Prot-tyrosine_phosphatase-like"/>
</dbReference>
<feature type="compositionally biased region" description="Polar residues" evidence="3">
    <location>
        <begin position="132"/>
        <end position="142"/>
    </location>
</feature>
<dbReference type="InterPro" id="IPR000242">
    <property type="entry name" value="PTP_cat"/>
</dbReference>
<dbReference type="Pfam" id="PF00581">
    <property type="entry name" value="Rhodanese"/>
    <property type="match status" value="1"/>
</dbReference>
<gene>
    <name evidence="7" type="ORF">CANTADRAFT_339250</name>
</gene>
<evidence type="ECO:0000313" key="7">
    <source>
        <dbReference type="EMBL" id="ODV79585.1"/>
    </source>
</evidence>
<proteinExistence type="inferred from homology"/>
<feature type="compositionally biased region" description="Polar residues" evidence="3">
    <location>
        <begin position="159"/>
        <end position="184"/>
    </location>
</feature>
<dbReference type="GeneID" id="30982687"/>
<dbReference type="Pfam" id="PF00102">
    <property type="entry name" value="Y_phosphatase"/>
    <property type="match status" value="1"/>
</dbReference>
<dbReference type="EMBL" id="KV453911">
    <property type="protein sequence ID" value="ODV79585.1"/>
    <property type="molecule type" value="Genomic_DNA"/>
</dbReference>
<feature type="region of interest" description="Disordered" evidence="3">
    <location>
        <begin position="113"/>
        <end position="184"/>
    </location>
</feature>
<dbReference type="SUPFAM" id="SSF52821">
    <property type="entry name" value="Rhodanese/Cell cycle control phosphatase"/>
    <property type="match status" value="1"/>
</dbReference>
<dbReference type="CDD" id="cd18533">
    <property type="entry name" value="PTP_fungal"/>
    <property type="match status" value="1"/>
</dbReference>
<dbReference type="PROSITE" id="PS50056">
    <property type="entry name" value="TYR_PHOSPHATASE_2"/>
    <property type="match status" value="1"/>
</dbReference>
<dbReference type="PANTHER" id="PTHR19134:SF561">
    <property type="entry name" value="PROTEIN TYROSINE PHOSPHATASE 36E, ISOFORM A"/>
    <property type="match status" value="1"/>
</dbReference>
<dbReference type="InterPro" id="IPR000387">
    <property type="entry name" value="Tyr_Pase_dom"/>
</dbReference>
<protein>
    <recommendedName>
        <fullName evidence="2">protein-tyrosine-phosphatase</fullName>
        <ecNumber evidence="2">3.1.3.48</ecNumber>
    </recommendedName>
</protein>